<keyword evidence="1" id="KW-0808">Transferase</keyword>
<dbReference type="SUPFAM" id="SSF57850">
    <property type="entry name" value="RING/U-box"/>
    <property type="match status" value="1"/>
</dbReference>
<dbReference type="GO" id="GO:0008270">
    <property type="term" value="F:zinc ion binding"/>
    <property type="evidence" value="ECO:0007669"/>
    <property type="project" value="UniProtKB-KW"/>
</dbReference>
<dbReference type="EMBL" id="WNTK01000018">
    <property type="protein sequence ID" value="KAG9473233.1"/>
    <property type="molecule type" value="Genomic_DNA"/>
</dbReference>
<evidence type="ECO:0000256" key="1">
    <source>
        <dbReference type="ARBA" id="ARBA00022679"/>
    </source>
</evidence>
<evidence type="ECO:0000313" key="9">
    <source>
        <dbReference type="Proteomes" id="UP000770717"/>
    </source>
</evidence>
<evidence type="ECO:0000256" key="3">
    <source>
        <dbReference type="ARBA" id="ARBA00022771"/>
    </source>
</evidence>
<dbReference type="InterPro" id="IPR018957">
    <property type="entry name" value="Znf_C3HC4_RING-type"/>
</dbReference>
<accession>A0A8J6EQC6</accession>
<dbReference type="Proteomes" id="UP000770717">
    <property type="component" value="Unassembled WGS sequence"/>
</dbReference>
<evidence type="ECO:0000313" key="8">
    <source>
        <dbReference type="EMBL" id="KAG9473233.1"/>
    </source>
</evidence>
<dbReference type="PANTHER" id="PTHR23327">
    <property type="entry name" value="RING FINGER PROTEIN 127"/>
    <property type="match status" value="1"/>
</dbReference>
<keyword evidence="9" id="KW-1185">Reference proteome</keyword>
<comment type="caution">
    <text evidence="8">The sequence shown here is derived from an EMBL/GenBank/DDBJ whole genome shotgun (WGS) entry which is preliminary data.</text>
</comment>
<evidence type="ECO:0000256" key="6">
    <source>
        <dbReference type="PROSITE-ProRule" id="PRU00175"/>
    </source>
</evidence>
<dbReference type="PROSITE" id="PS50089">
    <property type="entry name" value="ZF_RING_2"/>
    <property type="match status" value="1"/>
</dbReference>
<dbReference type="Gene3D" id="3.30.40.10">
    <property type="entry name" value="Zinc/RING finger domain, C3HC4 (zinc finger)"/>
    <property type="match status" value="1"/>
</dbReference>
<keyword evidence="4" id="KW-0833">Ubl conjugation pathway</keyword>
<sequence length="132" mass="15321">MDYNNEIEILDNDFPEPLCAACGQQHSDEENHFYAYTDEVDDDLTCHICLHALVEPLDTPCGHTYCTLCLTNFLLHENFCPVDRKYIMLQSCKKSTVLVKNLLDKLLVICPFSEYCQDVLPRCDLEDHFLNR</sequence>
<feature type="domain" description="RING-type" evidence="7">
    <location>
        <begin position="46"/>
        <end position="84"/>
    </location>
</feature>
<dbReference type="InterPro" id="IPR017907">
    <property type="entry name" value="Znf_RING_CS"/>
</dbReference>
<dbReference type="Pfam" id="PF00097">
    <property type="entry name" value="zf-C3HC4"/>
    <property type="match status" value="1"/>
</dbReference>
<protein>
    <recommendedName>
        <fullName evidence="7">RING-type domain-containing protein</fullName>
    </recommendedName>
</protein>
<keyword evidence="5" id="KW-0862">Zinc</keyword>
<evidence type="ECO:0000256" key="5">
    <source>
        <dbReference type="ARBA" id="ARBA00022833"/>
    </source>
</evidence>
<dbReference type="PROSITE" id="PS00518">
    <property type="entry name" value="ZF_RING_1"/>
    <property type="match status" value="1"/>
</dbReference>
<keyword evidence="2" id="KW-0479">Metal-binding</keyword>
<dbReference type="InterPro" id="IPR001841">
    <property type="entry name" value="Znf_RING"/>
</dbReference>
<dbReference type="GO" id="GO:0016740">
    <property type="term" value="F:transferase activity"/>
    <property type="evidence" value="ECO:0007669"/>
    <property type="project" value="UniProtKB-KW"/>
</dbReference>
<reference evidence="8" key="1">
    <citation type="thesis" date="2020" institute="ProQuest LLC" country="789 East Eisenhower Parkway, Ann Arbor, MI, USA">
        <title>Comparative Genomics and Chromosome Evolution.</title>
        <authorList>
            <person name="Mudd A.B."/>
        </authorList>
    </citation>
    <scope>NUCLEOTIDE SEQUENCE</scope>
    <source>
        <strain evidence="8">HN-11 Male</strain>
        <tissue evidence="8">Kidney and liver</tissue>
    </source>
</reference>
<dbReference type="SMART" id="SM00184">
    <property type="entry name" value="RING"/>
    <property type="match status" value="1"/>
</dbReference>
<name>A0A8J6EQC6_ELECQ</name>
<evidence type="ECO:0000259" key="7">
    <source>
        <dbReference type="PROSITE" id="PS50089"/>
    </source>
</evidence>
<organism evidence="8 9">
    <name type="scientific">Eleutherodactylus coqui</name>
    <name type="common">Puerto Rican coqui</name>
    <dbReference type="NCBI Taxonomy" id="57060"/>
    <lineage>
        <taxon>Eukaryota</taxon>
        <taxon>Metazoa</taxon>
        <taxon>Chordata</taxon>
        <taxon>Craniata</taxon>
        <taxon>Vertebrata</taxon>
        <taxon>Euteleostomi</taxon>
        <taxon>Amphibia</taxon>
        <taxon>Batrachia</taxon>
        <taxon>Anura</taxon>
        <taxon>Neobatrachia</taxon>
        <taxon>Hyloidea</taxon>
        <taxon>Eleutherodactylidae</taxon>
        <taxon>Eleutherodactylinae</taxon>
        <taxon>Eleutherodactylus</taxon>
        <taxon>Eleutherodactylus</taxon>
    </lineage>
</organism>
<gene>
    <name evidence="8" type="ORF">GDO78_020405</name>
</gene>
<dbReference type="AlphaFoldDB" id="A0A8J6EQC6"/>
<dbReference type="InterPro" id="IPR013083">
    <property type="entry name" value="Znf_RING/FYVE/PHD"/>
</dbReference>
<proteinExistence type="predicted"/>
<evidence type="ECO:0000256" key="4">
    <source>
        <dbReference type="ARBA" id="ARBA00022786"/>
    </source>
</evidence>
<evidence type="ECO:0000256" key="2">
    <source>
        <dbReference type="ARBA" id="ARBA00022723"/>
    </source>
</evidence>
<dbReference type="OrthoDB" id="438726at2759"/>
<keyword evidence="3 6" id="KW-0863">Zinc-finger</keyword>